<dbReference type="SUPFAM" id="SSF48239">
    <property type="entry name" value="Terpenoid cyclases/Protein prenyltransferases"/>
    <property type="match status" value="2"/>
</dbReference>
<dbReference type="Gene3D" id="1.50.10.20">
    <property type="match status" value="1"/>
</dbReference>
<dbReference type="STRING" id="1678840.ATC1_13220"/>
<name>A0A0S7BIS9_9CHLR</name>
<dbReference type="EMBL" id="DF968181">
    <property type="protein sequence ID" value="GAP40253.1"/>
    <property type="molecule type" value="Genomic_DNA"/>
</dbReference>
<sequence length="327" mass="36872">MNERILDWLLEEENPSVRYAALTTLCGCSAEDPEVKSARNAIMEHGVVPNILQRQNADGSWGNPERFYDDKYEGSSWTLLILAELGADGADKRVKDACEFILQHSYHSESGSFSHSYSMKTQSGLSGGIIPCLTGNMVFALIQFGYLEDERIQKAIDWICRYQRTDDGDPRPPVDPFIERFSSCWGLHSCHMGVAKALKALAAIPQKNRSEAVTAKIKQLSEYFLIHHLYKKSHDLFSISKPGWLKFGFPLMYQTDVLELLGIFADLQINDPRLDDAIAVVESKRSDSGTWLMENSYNGKTLVSIEHKGKPSKWITLKAMKTLKTLM</sequence>
<keyword evidence="2" id="KW-1185">Reference proteome</keyword>
<reference evidence="1" key="1">
    <citation type="journal article" date="2015" name="Genome Announc.">
        <title>Draft Genome Sequence of Anaerolineae Strain TC1, a Novel Isolate from a Methanogenic Wastewater Treatment System.</title>
        <authorList>
            <person name="Matsuura N."/>
            <person name="Tourlousse D.M."/>
            <person name="Sun L."/>
            <person name="Toyonaga M."/>
            <person name="Kuroda K."/>
            <person name="Ohashi A."/>
            <person name="Cruz R."/>
            <person name="Yamaguchi T."/>
            <person name="Sekiguchi Y."/>
        </authorList>
    </citation>
    <scope>NUCLEOTIDE SEQUENCE [LARGE SCALE GENOMIC DNA]</scope>
    <source>
        <strain evidence="1">TC1</strain>
    </source>
</reference>
<evidence type="ECO:0000313" key="1">
    <source>
        <dbReference type="EMBL" id="GAP40253.1"/>
    </source>
</evidence>
<proteinExistence type="predicted"/>
<dbReference type="CDD" id="cd00688">
    <property type="entry name" value="ISOPREN_C2_like"/>
    <property type="match status" value="1"/>
</dbReference>
<evidence type="ECO:0000313" key="2">
    <source>
        <dbReference type="Proteomes" id="UP000053370"/>
    </source>
</evidence>
<dbReference type="Proteomes" id="UP000053370">
    <property type="component" value="Unassembled WGS sequence"/>
</dbReference>
<dbReference type="GO" id="GO:0016740">
    <property type="term" value="F:transferase activity"/>
    <property type="evidence" value="ECO:0007669"/>
    <property type="project" value="UniProtKB-KW"/>
</dbReference>
<organism evidence="1">
    <name type="scientific">Flexilinea flocculi</name>
    <dbReference type="NCBI Taxonomy" id="1678840"/>
    <lineage>
        <taxon>Bacteria</taxon>
        <taxon>Bacillati</taxon>
        <taxon>Chloroflexota</taxon>
        <taxon>Anaerolineae</taxon>
        <taxon>Anaerolineales</taxon>
        <taxon>Anaerolineaceae</taxon>
        <taxon>Flexilinea</taxon>
    </lineage>
</organism>
<dbReference type="InterPro" id="IPR008930">
    <property type="entry name" value="Terpenoid_cyclase/PrenylTrfase"/>
</dbReference>
<accession>A0A0S7BIS9</accession>
<dbReference type="RefSeq" id="WP_062279375.1">
    <property type="nucleotide sequence ID" value="NZ_DF968181.1"/>
</dbReference>
<gene>
    <name evidence="1" type="ORF">ATC1_13220</name>
</gene>
<protein>
    <submittedName>
        <fullName evidence="1">Prenyltransferase-like</fullName>
    </submittedName>
</protein>
<keyword evidence="1" id="KW-0808">Transferase</keyword>
<dbReference type="AlphaFoldDB" id="A0A0S7BIS9"/>
<dbReference type="OrthoDB" id="370326at2"/>